<evidence type="ECO:0000313" key="4">
    <source>
        <dbReference type="Proteomes" id="UP001214553"/>
    </source>
</evidence>
<feature type="transmembrane region" description="Helical" evidence="1">
    <location>
        <begin position="42"/>
        <end position="61"/>
    </location>
</feature>
<feature type="transmembrane region" description="Helical" evidence="1">
    <location>
        <begin position="312"/>
        <end position="328"/>
    </location>
</feature>
<feature type="domain" description="VanZ-like" evidence="2">
    <location>
        <begin position="49"/>
        <end position="180"/>
    </location>
</feature>
<keyword evidence="1" id="KW-0472">Membrane</keyword>
<gene>
    <name evidence="3" type="ORF">PU630_00395</name>
</gene>
<dbReference type="Proteomes" id="UP001214553">
    <property type="component" value="Chromosome"/>
</dbReference>
<evidence type="ECO:0000313" key="3">
    <source>
        <dbReference type="EMBL" id="WEG09057.1"/>
    </source>
</evidence>
<keyword evidence="4" id="KW-1185">Reference proteome</keyword>
<feature type="transmembrane region" description="Helical" evidence="1">
    <location>
        <begin position="6"/>
        <end position="30"/>
    </location>
</feature>
<feature type="transmembrane region" description="Helical" evidence="1">
    <location>
        <begin position="164"/>
        <end position="181"/>
    </location>
</feature>
<feature type="transmembrane region" description="Helical" evidence="1">
    <location>
        <begin position="245"/>
        <end position="269"/>
    </location>
</feature>
<sequence>MSDQVLLGVIAVGIGAFVGLILFVPFVALSYRRRGRLSAGRLVLWTGSLVYFWAIWTYTLLPLPDPDTIRCAGVNLNLLQFVDDIREAFTGPGNPLLNSGILQLGLNVVLFVPLGFFLRVLVGRGILVAGLVGLGISLVIEFTQLTGVWGLYPCAYRVFDVDDLLTNTLGALAGSLIALLVPRRHRGMPQLDTADDPRPVTRARRALSMLCDLLAITCAEGAVALTTQLGLHVLGFDEIVHDGTAASLTGSITALAIWFIAVMTTGGTIGDLSVQLRYVGGRLPRPLARLLRFVGGIGGYALLGMIPGGSWLAWLFGLAGVVLFFATARGRGLPGVISGQRLVDARSLRAEAVHPA</sequence>
<dbReference type="EMBL" id="CP119108">
    <property type="protein sequence ID" value="WEG09057.1"/>
    <property type="molecule type" value="Genomic_DNA"/>
</dbReference>
<accession>A0ABY8BYV3</accession>
<protein>
    <submittedName>
        <fullName evidence="3">VanZ family protein</fullName>
    </submittedName>
</protein>
<reference evidence="3 4" key="1">
    <citation type="submission" date="2023-03" db="EMBL/GenBank/DDBJ databases">
        <title>Genome sequence of Microbacterium sp. KACC 23027.</title>
        <authorList>
            <person name="Kim S."/>
            <person name="Heo J."/>
            <person name="Kwon S.-W."/>
        </authorList>
    </citation>
    <scope>NUCLEOTIDE SEQUENCE [LARGE SCALE GENOMIC DNA]</scope>
    <source>
        <strain evidence="3 4">KACC 23027</strain>
    </source>
</reference>
<dbReference type="Pfam" id="PF04892">
    <property type="entry name" value="VanZ"/>
    <property type="match status" value="1"/>
</dbReference>
<feature type="transmembrane region" description="Helical" evidence="1">
    <location>
        <begin position="101"/>
        <end position="121"/>
    </location>
</feature>
<dbReference type="InterPro" id="IPR006976">
    <property type="entry name" value="VanZ-like"/>
</dbReference>
<evidence type="ECO:0000256" key="1">
    <source>
        <dbReference type="SAM" id="Phobius"/>
    </source>
</evidence>
<keyword evidence="1" id="KW-0812">Transmembrane</keyword>
<feature type="transmembrane region" description="Helical" evidence="1">
    <location>
        <begin position="128"/>
        <end position="152"/>
    </location>
</feature>
<feature type="transmembrane region" description="Helical" evidence="1">
    <location>
        <begin position="290"/>
        <end position="306"/>
    </location>
</feature>
<proteinExistence type="predicted"/>
<keyword evidence="1" id="KW-1133">Transmembrane helix</keyword>
<organism evidence="3 4">
    <name type="scientific">Microbacterium horticulturae</name>
    <dbReference type="NCBI Taxonomy" id="3028316"/>
    <lineage>
        <taxon>Bacteria</taxon>
        <taxon>Bacillati</taxon>
        <taxon>Actinomycetota</taxon>
        <taxon>Actinomycetes</taxon>
        <taxon>Micrococcales</taxon>
        <taxon>Microbacteriaceae</taxon>
        <taxon>Microbacterium</taxon>
    </lineage>
</organism>
<dbReference type="PANTHER" id="PTHR36834:SF1">
    <property type="entry name" value="INTEGRAL MEMBRANE PROTEIN"/>
    <property type="match status" value="1"/>
</dbReference>
<dbReference type="InterPro" id="IPR053150">
    <property type="entry name" value="Teicoplanin_resist-assoc"/>
</dbReference>
<evidence type="ECO:0000259" key="2">
    <source>
        <dbReference type="Pfam" id="PF04892"/>
    </source>
</evidence>
<feature type="transmembrane region" description="Helical" evidence="1">
    <location>
        <begin position="206"/>
        <end position="225"/>
    </location>
</feature>
<dbReference type="PANTHER" id="PTHR36834">
    <property type="entry name" value="MEMBRANE PROTEIN-RELATED"/>
    <property type="match status" value="1"/>
</dbReference>
<dbReference type="RefSeq" id="WP_275278381.1">
    <property type="nucleotide sequence ID" value="NZ_CP119108.1"/>
</dbReference>
<name>A0ABY8BYV3_9MICO</name>